<name>A0A7S8IZJ5_9BACT</name>
<keyword evidence="1" id="KW-0812">Transmembrane</keyword>
<feature type="transmembrane region" description="Helical" evidence="1">
    <location>
        <begin position="160"/>
        <end position="177"/>
    </location>
</feature>
<dbReference type="EMBL" id="CP047423">
    <property type="protein sequence ID" value="QPD04139.1"/>
    <property type="molecule type" value="Genomic_DNA"/>
</dbReference>
<dbReference type="GO" id="GO:0140359">
    <property type="term" value="F:ABC-type transporter activity"/>
    <property type="evidence" value="ECO:0007669"/>
    <property type="project" value="InterPro"/>
</dbReference>
<organism evidence="2 3">
    <name type="scientific">Candidatus Nitrospira kreftii</name>
    <dbReference type="NCBI Taxonomy" id="2652173"/>
    <lineage>
        <taxon>Bacteria</taxon>
        <taxon>Pseudomonadati</taxon>
        <taxon>Nitrospirota</taxon>
        <taxon>Nitrospiria</taxon>
        <taxon>Nitrospirales</taxon>
        <taxon>Nitrospiraceae</taxon>
        <taxon>Nitrospira</taxon>
    </lineage>
</organism>
<dbReference type="PANTHER" id="PTHR43471:SF10">
    <property type="entry name" value="SLL1107 PROTEIN"/>
    <property type="match status" value="1"/>
</dbReference>
<feature type="transmembrane region" description="Helical" evidence="1">
    <location>
        <begin position="52"/>
        <end position="74"/>
    </location>
</feature>
<gene>
    <name evidence="2" type="ORF">Nkreftii_001913</name>
</gene>
<evidence type="ECO:0008006" key="4">
    <source>
        <dbReference type="Google" id="ProtNLM"/>
    </source>
</evidence>
<dbReference type="Proteomes" id="UP000593737">
    <property type="component" value="Chromosome"/>
</dbReference>
<dbReference type="PANTHER" id="PTHR43471">
    <property type="entry name" value="ABC TRANSPORTER PERMEASE"/>
    <property type="match status" value="1"/>
</dbReference>
<dbReference type="AlphaFoldDB" id="A0A7S8IZJ5"/>
<dbReference type="GO" id="GO:0005886">
    <property type="term" value="C:plasma membrane"/>
    <property type="evidence" value="ECO:0007669"/>
    <property type="project" value="UniProtKB-SubCell"/>
</dbReference>
<evidence type="ECO:0000256" key="1">
    <source>
        <dbReference type="SAM" id="Phobius"/>
    </source>
</evidence>
<feature type="transmembrane region" description="Helical" evidence="1">
    <location>
        <begin position="20"/>
        <end position="40"/>
    </location>
</feature>
<feature type="transmembrane region" description="Helical" evidence="1">
    <location>
        <begin position="225"/>
        <end position="247"/>
    </location>
</feature>
<dbReference type="KEGG" id="nkf:Nkreftii_001913"/>
<keyword evidence="1" id="KW-1133">Transmembrane helix</keyword>
<feature type="transmembrane region" description="Helical" evidence="1">
    <location>
        <begin position="95"/>
        <end position="123"/>
    </location>
</feature>
<accession>A0A7S8IZJ5</accession>
<protein>
    <recommendedName>
        <fullName evidence="4">ABC transport system, permease component</fullName>
    </recommendedName>
</protein>
<feature type="transmembrane region" description="Helical" evidence="1">
    <location>
        <begin position="129"/>
        <end position="153"/>
    </location>
</feature>
<evidence type="ECO:0000313" key="2">
    <source>
        <dbReference type="EMBL" id="QPD04139.1"/>
    </source>
</evidence>
<evidence type="ECO:0000313" key="3">
    <source>
        <dbReference type="Proteomes" id="UP000593737"/>
    </source>
</evidence>
<sequence length="253" mass="28069">MKVLSIAFNTFRENLRDKLLYNLLIFALLMIGSSLILMRLTLGEFHRLILDIGLGSINFFGVLIAIFVGIGLVSKEIEKKTIYTIISKPVARFQFLLGKYVGLSLTLLINTAIMACGLLAVLYVQDVPIHAVLFKALIMIVVEFMVITAVALLFSTFSSATFSAIFTLALYVIGHLTPDLKAFGEKMGGVGKTILEGMYYVLPNLDRFNLKGHVTHQLDISISDLLVIGAYGMAYTAFLLTLASIIFQRRDFR</sequence>
<keyword evidence="1" id="KW-0472">Membrane</keyword>
<reference evidence="2 3" key="1">
    <citation type="journal article" date="2020" name="ISME J.">
        <title>Enrichment and physiological characterization of a novel comammox Nitrospira indicates ammonium inhibition of complete nitrification.</title>
        <authorList>
            <person name="Sakoula D."/>
            <person name="Koch H."/>
            <person name="Frank J."/>
            <person name="Jetten M.S.M."/>
            <person name="van Kessel M.A.H.J."/>
            <person name="Lucker S."/>
        </authorList>
    </citation>
    <scope>NUCLEOTIDE SEQUENCE [LARGE SCALE GENOMIC DNA]</scope>
    <source>
        <strain evidence="2">Comreactor17</strain>
    </source>
</reference>
<proteinExistence type="predicted"/>
<dbReference type="Pfam" id="PF12679">
    <property type="entry name" value="ABC2_membrane_2"/>
    <property type="match status" value="1"/>
</dbReference>